<dbReference type="InterPro" id="IPR008920">
    <property type="entry name" value="TF_FadR/GntR_C"/>
</dbReference>
<dbReference type="RefSeq" id="WP_248102191.1">
    <property type="nucleotide sequence ID" value="NZ_CP096120.1"/>
</dbReference>
<keyword evidence="6" id="KW-1185">Reference proteome</keyword>
<dbReference type="CDD" id="cd07377">
    <property type="entry name" value="WHTH_GntR"/>
    <property type="match status" value="1"/>
</dbReference>
<protein>
    <submittedName>
        <fullName evidence="5">GntR family transcriptional regulator</fullName>
    </submittedName>
</protein>
<dbReference type="Pfam" id="PF00392">
    <property type="entry name" value="GntR"/>
    <property type="match status" value="1"/>
</dbReference>
<dbReference type="Proteomes" id="UP000831422">
    <property type="component" value="Chromosome"/>
</dbReference>
<dbReference type="InterPro" id="IPR011711">
    <property type="entry name" value="GntR_C"/>
</dbReference>
<dbReference type="Gene3D" id="1.20.120.530">
    <property type="entry name" value="GntR ligand-binding domain-like"/>
    <property type="match status" value="1"/>
</dbReference>
<evidence type="ECO:0000313" key="6">
    <source>
        <dbReference type="Proteomes" id="UP000831422"/>
    </source>
</evidence>
<evidence type="ECO:0000259" key="4">
    <source>
        <dbReference type="PROSITE" id="PS50949"/>
    </source>
</evidence>
<feature type="domain" description="HTH gntR-type" evidence="4">
    <location>
        <begin position="7"/>
        <end position="74"/>
    </location>
</feature>
<keyword evidence="2" id="KW-0238">DNA-binding</keyword>
<keyword evidence="3" id="KW-0804">Transcription</keyword>
<evidence type="ECO:0000256" key="1">
    <source>
        <dbReference type="ARBA" id="ARBA00023015"/>
    </source>
</evidence>
<dbReference type="EMBL" id="CP096120">
    <property type="protein sequence ID" value="UPO22703.1"/>
    <property type="molecule type" value="Genomic_DNA"/>
</dbReference>
<dbReference type="InterPro" id="IPR036390">
    <property type="entry name" value="WH_DNA-bd_sf"/>
</dbReference>
<dbReference type="PANTHER" id="PTHR43537:SF49">
    <property type="entry name" value="TRANSCRIPTIONAL REGULATORY PROTEIN"/>
    <property type="match status" value="1"/>
</dbReference>
<reference evidence="5 6" key="1">
    <citation type="submission" date="2022-04" db="EMBL/GenBank/DDBJ databases">
        <title>Occurrence of NDM-1-producing Shewanella putrefaciens and Acinetobacter portensis in a dairy farm from China.</title>
        <authorList>
            <person name="Li R."/>
            <person name="Zhang L."/>
        </authorList>
    </citation>
    <scope>NUCLEOTIDE SEQUENCE [LARGE SCALE GENOMIC DNA]</scope>
    <source>
        <strain evidence="5 6">JNE5</strain>
    </source>
</reference>
<dbReference type="InterPro" id="IPR036388">
    <property type="entry name" value="WH-like_DNA-bd_sf"/>
</dbReference>
<proteinExistence type="predicted"/>
<dbReference type="SUPFAM" id="SSF48008">
    <property type="entry name" value="GntR ligand-binding domain-like"/>
    <property type="match status" value="1"/>
</dbReference>
<keyword evidence="1" id="KW-0805">Transcription regulation</keyword>
<name>A0ABY4JTC6_9GAMM</name>
<dbReference type="PRINTS" id="PR00035">
    <property type="entry name" value="HTHGNTR"/>
</dbReference>
<evidence type="ECO:0000313" key="5">
    <source>
        <dbReference type="EMBL" id="UPO22703.1"/>
    </source>
</evidence>
<evidence type="ECO:0000256" key="3">
    <source>
        <dbReference type="ARBA" id="ARBA00023163"/>
    </source>
</evidence>
<sequence>MNTTSHLPLSIQVTKKIEDDIILGRLMPGTKLDEQELCDRYNVSRTPIREALKLLAADGLVEIRPRRGAIVPTIQPIVLCEMFEVMAELEGMCGRLAARRINFDEKNELIALHKSCEKFLFNNDSEGYYEENKNFHFAIYHASHNSFLIEQASSLHKRLHPYRRLQLRVHNRMNHSYSEHEALLNAIIDGEELLAEKLLKEHVVIQGEKFTDLISSLNTLISS</sequence>
<dbReference type="SMART" id="SM00345">
    <property type="entry name" value="HTH_GNTR"/>
    <property type="match status" value="1"/>
</dbReference>
<dbReference type="InterPro" id="IPR000524">
    <property type="entry name" value="Tscrpt_reg_HTH_GntR"/>
</dbReference>
<gene>
    <name evidence="5" type="ORF">MZO21_09460</name>
</gene>
<dbReference type="PROSITE" id="PS50949">
    <property type="entry name" value="HTH_GNTR"/>
    <property type="match status" value="1"/>
</dbReference>
<dbReference type="Gene3D" id="1.10.10.10">
    <property type="entry name" value="Winged helix-like DNA-binding domain superfamily/Winged helix DNA-binding domain"/>
    <property type="match status" value="1"/>
</dbReference>
<accession>A0ABY4JTC6</accession>
<dbReference type="Pfam" id="PF07729">
    <property type="entry name" value="FCD"/>
    <property type="match status" value="1"/>
</dbReference>
<organism evidence="5 6">
    <name type="scientific">Acinetobacter portensis</name>
    <dbReference type="NCBI Taxonomy" id="1839785"/>
    <lineage>
        <taxon>Bacteria</taxon>
        <taxon>Pseudomonadati</taxon>
        <taxon>Pseudomonadota</taxon>
        <taxon>Gammaproteobacteria</taxon>
        <taxon>Moraxellales</taxon>
        <taxon>Moraxellaceae</taxon>
        <taxon>Acinetobacter</taxon>
    </lineage>
</organism>
<dbReference type="SUPFAM" id="SSF46785">
    <property type="entry name" value="Winged helix' DNA-binding domain"/>
    <property type="match status" value="1"/>
</dbReference>
<dbReference type="SMART" id="SM00895">
    <property type="entry name" value="FCD"/>
    <property type="match status" value="1"/>
</dbReference>
<evidence type="ECO:0000256" key="2">
    <source>
        <dbReference type="ARBA" id="ARBA00023125"/>
    </source>
</evidence>
<dbReference type="PANTHER" id="PTHR43537">
    <property type="entry name" value="TRANSCRIPTIONAL REGULATOR, GNTR FAMILY"/>
    <property type="match status" value="1"/>
</dbReference>